<proteinExistence type="predicted"/>
<dbReference type="EMBL" id="CM046117">
    <property type="protein sequence ID" value="KAI8436418.1"/>
    <property type="molecule type" value="Genomic_DNA"/>
</dbReference>
<keyword evidence="2" id="KW-1185">Reference proteome</keyword>
<gene>
    <name evidence="1" type="ORF">MSG28_010014</name>
</gene>
<sequence>MALDFIKVQCSRGPVGGVVPARGAGRAGAGLRPVISGVVGAASSVTSVQVANLLRLFKIPQVSYFSTSPELSNKARFEYFTRTIPSDLHQARAIVAIVRTLGWRYVSIIYEESNYGIKAFEELETLLARDEICIAVKERLVKDSGEAPASAYDAIVARLLARPGPAVGVIVFGSDQEVAGVMAAVVRAGAEGAFGWVGSDGWSARALVAAAASAPSRGPSPCSRWRARCGASASTSQPHRAEQPPQPLVCRVLGGAVPVPVGGPGRGAHAVQLALAALLGRERLSPANTELEAQLQFVADAVLALVHALRDMHAAECAPPAPAPCPALRRPPARCCCATCATCASRVSPAPPRLRPRPAPARPASPHVALRSGEEFHFDANGDGPARYNIMHFKQVERGVFRWLRVGRYRDGELELDMDAIQFKWGSPRPPESVCSAECDLGQAKQYVEGESCCWHCFNCTQYEEKKNETRSPGVLRISINMARSSLSSCRSFPAQIRAPESETACRECPRGTLPTPRARAASRCPRSTCGPPRPPRAAPWPSPPSASCAHCTAARPAPPRPPRPALTRPAVGRFVLGVWVVRGDTPVVRASGRELSFVLLGGILVCYLLTFLLVLRPTDALCTAQRSVPRAGTLARHYRRRYHSRCAHGPFPPRRFGTGLCFTIVYAALLTKTNRIARIFAAGSRSARRPAFISPRSQLAACGALVGAQLAVLGAWQAAAPARAVRHLPARDQAVLVCDAYVDASHTLAFSYPAALVLTCTVYAVLTRKIPEAFNESKHIGE</sequence>
<dbReference type="Proteomes" id="UP001064048">
    <property type="component" value="Chromosome 17"/>
</dbReference>
<name>A0ACC0KJF5_CHOFU</name>
<organism evidence="1 2">
    <name type="scientific">Choristoneura fumiferana</name>
    <name type="common">Spruce budworm moth</name>
    <name type="synonym">Archips fumiferana</name>
    <dbReference type="NCBI Taxonomy" id="7141"/>
    <lineage>
        <taxon>Eukaryota</taxon>
        <taxon>Metazoa</taxon>
        <taxon>Ecdysozoa</taxon>
        <taxon>Arthropoda</taxon>
        <taxon>Hexapoda</taxon>
        <taxon>Insecta</taxon>
        <taxon>Pterygota</taxon>
        <taxon>Neoptera</taxon>
        <taxon>Endopterygota</taxon>
        <taxon>Lepidoptera</taxon>
        <taxon>Glossata</taxon>
        <taxon>Ditrysia</taxon>
        <taxon>Tortricoidea</taxon>
        <taxon>Tortricidae</taxon>
        <taxon>Tortricinae</taxon>
        <taxon>Choristoneura</taxon>
    </lineage>
</organism>
<protein>
    <submittedName>
        <fullName evidence="1">Uncharacterized protein</fullName>
    </submittedName>
</protein>
<evidence type="ECO:0000313" key="1">
    <source>
        <dbReference type="EMBL" id="KAI8436418.1"/>
    </source>
</evidence>
<evidence type="ECO:0000313" key="2">
    <source>
        <dbReference type="Proteomes" id="UP001064048"/>
    </source>
</evidence>
<comment type="caution">
    <text evidence="1">The sequence shown here is derived from an EMBL/GenBank/DDBJ whole genome shotgun (WGS) entry which is preliminary data.</text>
</comment>
<accession>A0ACC0KJF5</accession>
<reference evidence="1 2" key="1">
    <citation type="journal article" date="2022" name="Genome Biol. Evol.">
        <title>The Spruce Budworm Genome: Reconstructing the Evolutionary History of Antifreeze Proteins.</title>
        <authorList>
            <person name="Beliveau C."/>
            <person name="Gagne P."/>
            <person name="Picq S."/>
            <person name="Vernygora O."/>
            <person name="Keeling C.I."/>
            <person name="Pinkney K."/>
            <person name="Doucet D."/>
            <person name="Wen F."/>
            <person name="Johnston J.S."/>
            <person name="Maaroufi H."/>
            <person name="Boyle B."/>
            <person name="Laroche J."/>
            <person name="Dewar K."/>
            <person name="Juretic N."/>
            <person name="Blackburn G."/>
            <person name="Nisole A."/>
            <person name="Brunet B."/>
            <person name="Brandao M."/>
            <person name="Lumley L."/>
            <person name="Duan J."/>
            <person name="Quan G."/>
            <person name="Lucarotti C.J."/>
            <person name="Roe A.D."/>
            <person name="Sperling F.A.H."/>
            <person name="Levesque R.C."/>
            <person name="Cusson M."/>
        </authorList>
    </citation>
    <scope>NUCLEOTIDE SEQUENCE [LARGE SCALE GENOMIC DNA]</scope>
    <source>
        <strain evidence="1">Glfc:IPQL:Cfum</strain>
    </source>
</reference>